<accession>A0ABV3WXG9</accession>
<reference evidence="8 9" key="1">
    <citation type="submission" date="2024-01" db="EMBL/GenBank/DDBJ databases">
        <title>New evidence supports the origin of RcGTA from prophage.</title>
        <authorList>
            <person name="Xu Y."/>
            <person name="Liu B."/>
            <person name="Chen F."/>
        </authorList>
    </citation>
    <scope>NUCLEOTIDE SEQUENCE [LARGE SCALE GENOMIC DNA]</scope>
    <source>
        <strain evidence="8 9">CBW1107-2</strain>
    </source>
</reference>
<dbReference type="Gene3D" id="3.50.4.10">
    <property type="entry name" value="Hepatocyte Growth Factor"/>
    <property type="match status" value="1"/>
</dbReference>
<dbReference type="Pfam" id="PF21142">
    <property type="entry name" value="A2M_bMG2"/>
    <property type="match status" value="1"/>
</dbReference>
<dbReference type="Pfam" id="PF17973">
    <property type="entry name" value="bMG10"/>
    <property type="match status" value="1"/>
</dbReference>
<dbReference type="InterPro" id="IPR021868">
    <property type="entry name" value="Alpha_2_Macroglob_MG3"/>
</dbReference>
<dbReference type="SMART" id="SM01419">
    <property type="entry name" value="Thiol-ester_cl"/>
    <property type="match status" value="1"/>
</dbReference>
<feature type="domain" description="Alpha-2-macroglobulin bait region" evidence="6">
    <location>
        <begin position="954"/>
        <end position="1098"/>
    </location>
</feature>
<dbReference type="InterPro" id="IPR011990">
    <property type="entry name" value="TPR-like_helical_dom_sf"/>
</dbReference>
<keyword evidence="4" id="KW-1015">Disulfide bond</keyword>
<evidence type="ECO:0000259" key="7">
    <source>
        <dbReference type="SMART" id="SM01360"/>
    </source>
</evidence>
<sequence length="1820" mass="194790">MSMRAARIFSILATILLAFSLPASGQSERRIATTPDSDYFGFDLRTEQDIPLDACEAVCLADQDCRAFTYNTRAQWCFLKSDYSTLNSFPGAVAGRVVVDSGEAELGAPPVLDYVPQHMRDEALRYRATLERETPDESTGIVYLSSSAASALSAGDPRTAVEARRAALVIDPDDVELWAGLARAQFAVEPDSSSERAQRGQDGMSAALNAYALARTASARADSLAAVGLALDNRDLYRPALQAYEASLALVDDASVRAAYLDLKARKGFRVVNNTVEADGAAPRACVQFSEDLAKSGVDYAPFVTVDDAAPKAIETSGTQLCVEGLEHGKYYRIGIRSGLPAAVGEVIASPVTLSVYVRDRAPSMRFSGENFVLPSTGRHALPIVSVNTPLAELKLHRVGDRALSDLMKDNPFPRQIDEYEISSLAENLGELVWQGTIEIDNQLNKDVVTAFPVEEALPERKPGVYVLTGTPQGDTSESWNARATQWFVVSDIGLSTYAGEDGLTVFARSLATARPLEGVELQLLARNNEVLGTATTDARGQAVFTAGLTRGSSGMAPAVLTAADGKQDFVFLDMTRGGFDLSDRGVTGRAAPGAIDVFAWTERGIYRPGETVHAAALARDESADAIENLPLTFIYTRPDGVEERRITSDGGALGGHHVPLDLQQTAMLGSWTLGTYSDPDTSPLAQSVFLVEEFVPDRIEFDLEPETPEIDAGEPAWIALDGRYLYGAPASNLELEGEAVVSTTREWDRFPGFSFGLADEEIEASSTSLDIDATDEDGKARIEVATDALPSTTGLLEAKVTVRMRESGGRAVERSTTLAIRPQDAVIGIRPDLAGSEVPQGSTASFRAIAVSPSGEREALSGALWTLTKIERNYQWYRSNNAWNYEAITVERRIDSGTVDIAADDPATIAVPVDWGRYRLEVESADPAGPVASYEFDAGWFVEATSTETPDGLEIALDKDSYETGETATLKVSPRFAGELLVAIGSERLHQTIEASVPAEGAEIEIPVSTDWGAGAYVTATLFRPGEAEESRMPSRAIGVKWLAIDPAERKLGVELSPPAQALPRAPLSIPVSLTGLEPGEEAYVAVAAVDVGILNLTRYEPPAPEDWYFGQRRLGLEIRDIYGRLIDGSAGAFGRIRTGGDGGGLTAQGSAPTEKLLAFFSGPIKVGDDGKAEITFDIPEFNGTARVMAVAWSKRGVGEATTDVIIRDPIVITAGQPRFMATGDRATVRLDIHNTDGPAGDYAVAVRTEGTAGFDFGDTPQSVALSDNARATLTLPVTATATGDATVTVSLTHADGVEVDRTLFLPVRQPAMPVTNRQVISLAANGGSLRVDGELLADSLLDGASVSVGVSPASAFDLPSLLMTLDRYPYGCAEQTVSRALPLLYVGELSSATGLENDPGLRERVQKAIARVMTFQTSTGSFGLWGPGYGDLWLDAYITDFLTRAREADFGVPVQGMTNALSNLQNQLSYTTDVSERGTEIAYALYVLARNRKAPIGDLRYYADTRLEEFTSPMARAQLAAALALYGDNQRADTVFASALRRAQGDTATNFNRSDYGSSLRDGAAMLALAAETRPSPGTVPAMVSFVTQQKNNARWTSTQEEAWMLLAARAVQASGDAIRLDVDGAPHTGSFARRVAGESLQDNPITVTNRGDEPVDAVVTTVAAPVDPLPAGGNGFTITRSYYTLDGEEATVSEAAQNERFVVVLNVNEANTWPSRVAVTDLLPAGFEIDNPRLVGSAELANFDWLAEPEAAHFEFRDDRFVAAFDRNGGGSFQVAYVVRAVTPGVYAHPAAVVEDMYRPQFNGRTAAGMVEVISGR</sequence>
<dbReference type="Pfam" id="PF07678">
    <property type="entry name" value="TED_complement"/>
    <property type="match status" value="1"/>
</dbReference>
<dbReference type="InterPro" id="IPR041246">
    <property type="entry name" value="Bact_MG10"/>
</dbReference>
<dbReference type="InterPro" id="IPR049120">
    <property type="entry name" value="A2M_bMG2"/>
</dbReference>
<keyword evidence="3" id="KW-0677">Repeat</keyword>
<gene>
    <name evidence="8" type="ORF">V1479_18950</name>
</gene>
<dbReference type="InterPro" id="IPR000177">
    <property type="entry name" value="Apple"/>
</dbReference>
<dbReference type="Pfam" id="PF11974">
    <property type="entry name" value="bMG3"/>
    <property type="match status" value="1"/>
</dbReference>
<feature type="chain" id="PRO_5046004253" evidence="5">
    <location>
        <begin position="26"/>
        <end position="1820"/>
    </location>
</feature>
<dbReference type="Proteomes" id="UP001559025">
    <property type="component" value="Unassembled WGS sequence"/>
</dbReference>
<dbReference type="PANTHER" id="PTHR40094:SF1">
    <property type="entry name" value="UBIQUITIN DOMAIN-CONTAINING PROTEIN"/>
    <property type="match status" value="1"/>
</dbReference>
<evidence type="ECO:0000259" key="6">
    <source>
        <dbReference type="SMART" id="SM01359"/>
    </source>
</evidence>
<dbReference type="InterPro" id="IPR026284">
    <property type="entry name" value="A2MG_proteobact"/>
</dbReference>
<evidence type="ECO:0000313" key="8">
    <source>
        <dbReference type="EMBL" id="MEX4009396.1"/>
    </source>
</evidence>
<dbReference type="Gene3D" id="2.60.40.1930">
    <property type="match status" value="1"/>
</dbReference>
<dbReference type="SMART" id="SM01359">
    <property type="entry name" value="A2M_N_2"/>
    <property type="match status" value="1"/>
</dbReference>
<dbReference type="RefSeq" id="WP_368804319.1">
    <property type="nucleotide sequence ID" value="NZ_JAZHFV010000006.1"/>
</dbReference>
<dbReference type="Gene3D" id="1.50.10.20">
    <property type="match status" value="1"/>
</dbReference>
<organism evidence="8 9">
    <name type="scientific">Neoaquamicrobium sediminum</name>
    <dbReference type="NCBI Taxonomy" id="1849104"/>
    <lineage>
        <taxon>Bacteria</taxon>
        <taxon>Pseudomonadati</taxon>
        <taxon>Pseudomonadota</taxon>
        <taxon>Alphaproteobacteria</taxon>
        <taxon>Hyphomicrobiales</taxon>
        <taxon>Phyllobacteriaceae</taxon>
        <taxon>Neoaquamicrobium</taxon>
    </lineage>
</organism>
<evidence type="ECO:0000313" key="9">
    <source>
        <dbReference type="Proteomes" id="UP001559025"/>
    </source>
</evidence>
<dbReference type="Pfam" id="PF01835">
    <property type="entry name" value="MG2"/>
    <property type="match status" value="1"/>
</dbReference>
<dbReference type="Pfam" id="PF17972">
    <property type="entry name" value="bMG5"/>
    <property type="match status" value="1"/>
</dbReference>
<feature type="signal peptide" evidence="5">
    <location>
        <begin position="1"/>
        <end position="25"/>
    </location>
</feature>
<dbReference type="PIRSF" id="PIRSF038980">
    <property type="entry name" value="A2M_bac"/>
    <property type="match status" value="1"/>
</dbReference>
<dbReference type="PANTHER" id="PTHR40094">
    <property type="entry name" value="ALPHA-2-MACROGLOBULIN HOMOLOG"/>
    <property type="match status" value="1"/>
</dbReference>
<dbReference type="InterPro" id="IPR011625">
    <property type="entry name" value="A2M_N_BRD"/>
</dbReference>
<dbReference type="InterPro" id="IPR002890">
    <property type="entry name" value="MG2"/>
</dbReference>
<dbReference type="CDD" id="cd02891">
    <property type="entry name" value="A2M_like"/>
    <property type="match status" value="1"/>
</dbReference>
<evidence type="ECO:0000256" key="2">
    <source>
        <dbReference type="ARBA" id="ARBA00022729"/>
    </source>
</evidence>
<evidence type="ECO:0000256" key="1">
    <source>
        <dbReference type="ARBA" id="ARBA00010556"/>
    </source>
</evidence>
<dbReference type="SUPFAM" id="SSF57414">
    <property type="entry name" value="Hairpin loop containing domain-like"/>
    <property type="match status" value="1"/>
</dbReference>
<evidence type="ECO:0000256" key="3">
    <source>
        <dbReference type="ARBA" id="ARBA00022737"/>
    </source>
</evidence>
<name>A0ABV3WXG9_9HYPH</name>
<dbReference type="Pfam" id="PF00024">
    <property type="entry name" value="PAN_1"/>
    <property type="match status" value="1"/>
</dbReference>
<dbReference type="Pfam" id="PF07703">
    <property type="entry name" value="A2M_BRD"/>
    <property type="match status" value="1"/>
</dbReference>
<dbReference type="InterPro" id="IPR001599">
    <property type="entry name" value="Macroglobln_a2"/>
</dbReference>
<dbReference type="SUPFAM" id="SSF48239">
    <property type="entry name" value="Terpenoid cyclases/Protein prenyltransferases"/>
    <property type="match status" value="1"/>
</dbReference>
<proteinExistence type="inferred from homology"/>
<comment type="similarity">
    <text evidence="1">Belongs to the protease inhibitor I39 (alpha-2-macroglobulin) family. Bacterial alpha-2-macroglobulin subfamily.</text>
</comment>
<evidence type="ECO:0000256" key="4">
    <source>
        <dbReference type="ARBA" id="ARBA00023157"/>
    </source>
</evidence>
<dbReference type="InterPro" id="IPR041203">
    <property type="entry name" value="Bact_A2M_MG5"/>
</dbReference>
<evidence type="ECO:0000256" key="5">
    <source>
        <dbReference type="SAM" id="SignalP"/>
    </source>
</evidence>
<dbReference type="Pfam" id="PF17962">
    <property type="entry name" value="bMG6"/>
    <property type="match status" value="1"/>
</dbReference>
<dbReference type="EMBL" id="JAZHFV010000006">
    <property type="protein sequence ID" value="MEX4009396.1"/>
    <property type="molecule type" value="Genomic_DNA"/>
</dbReference>
<comment type="caution">
    <text evidence="8">The sequence shown here is derived from an EMBL/GenBank/DDBJ whole genome shotgun (WGS) entry which is preliminary data.</text>
</comment>
<dbReference type="InterPro" id="IPR019742">
    <property type="entry name" value="MacrogloblnA2_CS"/>
</dbReference>
<keyword evidence="2 5" id="KW-0732">Signal</keyword>
<dbReference type="CDD" id="cd01100">
    <property type="entry name" value="APPLE_Factor_XI_like"/>
    <property type="match status" value="1"/>
</dbReference>
<dbReference type="InterPro" id="IPR008930">
    <property type="entry name" value="Terpenoid_cyclase/PrenylTrfase"/>
</dbReference>
<dbReference type="InterPro" id="IPR051802">
    <property type="entry name" value="YfhM-like"/>
</dbReference>
<dbReference type="InterPro" id="IPR041462">
    <property type="entry name" value="Bact_A2M_MG6"/>
</dbReference>
<feature type="domain" description="Alpha-2-macroglobulin" evidence="7">
    <location>
        <begin position="1159"/>
        <end position="1248"/>
    </location>
</feature>
<keyword evidence="9" id="KW-1185">Reference proteome</keyword>
<dbReference type="InterPro" id="IPR003609">
    <property type="entry name" value="Pan_app"/>
</dbReference>
<dbReference type="InterPro" id="IPR047565">
    <property type="entry name" value="Alpha-macroglob_thiol-ester_cl"/>
</dbReference>
<dbReference type="Pfam" id="PF00207">
    <property type="entry name" value="A2M"/>
    <property type="match status" value="1"/>
</dbReference>
<dbReference type="Gene3D" id="1.25.40.10">
    <property type="entry name" value="Tetratricopeptide repeat domain"/>
    <property type="match status" value="1"/>
</dbReference>
<dbReference type="SMART" id="SM01360">
    <property type="entry name" value="A2M"/>
    <property type="match status" value="1"/>
</dbReference>
<protein>
    <submittedName>
        <fullName evidence="8">Alpha-2-macroglobulin family protein</fullName>
    </submittedName>
</protein>
<dbReference type="PROSITE" id="PS00477">
    <property type="entry name" value="ALPHA_2_MACROGLOBULIN"/>
    <property type="match status" value="1"/>
</dbReference>
<dbReference type="InterPro" id="IPR011626">
    <property type="entry name" value="Alpha-macroglobulin_TED"/>
</dbReference>